<dbReference type="PANTHER" id="PTHR47266">
    <property type="entry name" value="ENDONUCLEASE-RELATED"/>
    <property type="match status" value="1"/>
</dbReference>
<dbReference type="STRING" id="268475.A0A0V1GS94"/>
<name>A0A0V1GS94_9BILA</name>
<evidence type="ECO:0000313" key="1">
    <source>
        <dbReference type="EMBL" id="KRZ01148.1"/>
    </source>
</evidence>
<evidence type="ECO:0000313" key="2">
    <source>
        <dbReference type="Proteomes" id="UP000055024"/>
    </source>
</evidence>
<proteinExistence type="predicted"/>
<reference evidence="1 2" key="1">
    <citation type="submission" date="2015-01" db="EMBL/GenBank/DDBJ databases">
        <title>Evolution of Trichinella species and genotypes.</title>
        <authorList>
            <person name="Korhonen P.K."/>
            <person name="Edoardo P."/>
            <person name="Giuseppe L.R."/>
            <person name="Gasser R.B."/>
        </authorList>
    </citation>
    <scope>NUCLEOTIDE SEQUENCE [LARGE SCALE GENOMIC DNA]</scope>
    <source>
        <strain evidence="1">ISS1029</strain>
    </source>
</reference>
<dbReference type="AlphaFoldDB" id="A0A0V1GS94"/>
<accession>A0A0V1GS94</accession>
<evidence type="ECO:0008006" key="3">
    <source>
        <dbReference type="Google" id="ProtNLM"/>
    </source>
</evidence>
<dbReference type="InterPro" id="IPR052160">
    <property type="entry name" value="Gypsy_RT_Integrase-like"/>
</dbReference>
<organism evidence="1 2">
    <name type="scientific">Trichinella zimbabwensis</name>
    <dbReference type="NCBI Taxonomy" id="268475"/>
    <lineage>
        <taxon>Eukaryota</taxon>
        <taxon>Metazoa</taxon>
        <taxon>Ecdysozoa</taxon>
        <taxon>Nematoda</taxon>
        <taxon>Enoplea</taxon>
        <taxon>Dorylaimia</taxon>
        <taxon>Trichinellida</taxon>
        <taxon>Trichinellidae</taxon>
        <taxon>Trichinella</taxon>
    </lineage>
</organism>
<dbReference type="Proteomes" id="UP000055024">
    <property type="component" value="Unassembled WGS sequence"/>
</dbReference>
<sequence>MGKCQKCEYSLIWPAWTAAQLETAQEKGLDIAEIRKWVTSKTFPTRCPPYSSRTLQSLLSKKDQMIVKYGVLFRRRLTAHADHRAGYQFVVPQILRQKILHCLHSGPEDLSEDVADWCKKCQECSRRKSGSKRHRGQLQPQILPYPMSRISVNFIEPFQWAERRNRYILTVQD</sequence>
<keyword evidence="2" id="KW-1185">Reference proteome</keyword>
<dbReference type="OrthoDB" id="5849037at2759"/>
<comment type="caution">
    <text evidence="1">The sequence shown here is derived from an EMBL/GenBank/DDBJ whole genome shotgun (WGS) entry which is preliminary data.</text>
</comment>
<protein>
    <recommendedName>
        <fullName evidence="3">Integrase zinc-binding domain-containing protein</fullName>
    </recommendedName>
</protein>
<dbReference type="EMBL" id="JYDP01000329">
    <property type="protein sequence ID" value="KRZ01148.1"/>
    <property type="molecule type" value="Genomic_DNA"/>
</dbReference>
<gene>
    <name evidence="1" type="ORF">T11_4871</name>
</gene>